<dbReference type="EMBL" id="CP058559">
    <property type="protein sequence ID" value="QNO16564.1"/>
    <property type="molecule type" value="Genomic_DNA"/>
</dbReference>
<accession>A0A7G9WD02</accession>
<name>A0A7G9WD02_ALKCA</name>
<evidence type="ECO:0000313" key="2">
    <source>
        <dbReference type="Proteomes" id="UP000516160"/>
    </source>
</evidence>
<gene>
    <name evidence="1" type="ORF">HYG86_00435</name>
</gene>
<reference evidence="1 2" key="1">
    <citation type="submission" date="2020-07" db="EMBL/GenBank/DDBJ databases">
        <title>Alkalicella. sp. LB2 genome.</title>
        <authorList>
            <person name="Postec A."/>
            <person name="Quemeneur M."/>
        </authorList>
    </citation>
    <scope>NUCLEOTIDE SEQUENCE [LARGE SCALE GENOMIC DNA]</scope>
    <source>
        <strain evidence="1 2">LB2</strain>
    </source>
</reference>
<keyword evidence="2" id="KW-1185">Reference proteome</keyword>
<evidence type="ECO:0000313" key="1">
    <source>
        <dbReference type="EMBL" id="QNO16564.1"/>
    </source>
</evidence>
<dbReference type="KEGG" id="acae:HYG86_00435"/>
<proteinExistence type="predicted"/>
<dbReference type="Proteomes" id="UP000516160">
    <property type="component" value="Chromosome"/>
</dbReference>
<dbReference type="AlphaFoldDB" id="A0A7G9WD02"/>
<sequence length="75" mass="8587">MEKECFAYKNGRCKALKVKKCEGTSCGFFKTKAQILEDQERVFKRIKSLDPATQRNIMEIYYGGKMGLLDDVEVG</sequence>
<protein>
    <submittedName>
        <fullName evidence="1">Uncharacterized protein</fullName>
    </submittedName>
</protein>
<organism evidence="1 2">
    <name type="scientific">Alkalicella caledoniensis</name>
    <dbReference type="NCBI Taxonomy" id="2731377"/>
    <lineage>
        <taxon>Bacteria</taxon>
        <taxon>Bacillati</taxon>
        <taxon>Bacillota</taxon>
        <taxon>Clostridia</taxon>
        <taxon>Eubacteriales</taxon>
        <taxon>Proteinivoracaceae</taxon>
        <taxon>Alkalicella</taxon>
    </lineage>
</organism>